<dbReference type="InterPro" id="IPR006976">
    <property type="entry name" value="VanZ-like"/>
</dbReference>
<dbReference type="Proteomes" id="UP000018296">
    <property type="component" value="Unassembled WGS sequence"/>
</dbReference>
<dbReference type="OrthoDB" id="4822551at2"/>
<organism evidence="3 4">
    <name type="scientific">Sporolactobacillus laevolacticus DSM 442</name>
    <dbReference type="NCBI Taxonomy" id="1395513"/>
    <lineage>
        <taxon>Bacteria</taxon>
        <taxon>Bacillati</taxon>
        <taxon>Bacillota</taxon>
        <taxon>Bacilli</taxon>
        <taxon>Bacillales</taxon>
        <taxon>Sporolactobacillaceae</taxon>
        <taxon>Sporolactobacillus</taxon>
    </lineage>
</organism>
<keyword evidence="1" id="KW-0812">Transmembrane</keyword>
<feature type="transmembrane region" description="Helical" evidence="1">
    <location>
        <begin position="120"/>
        <end position="144"/>
    </location>
</feature>
<evidence type="ECO:0000256" key="1">
    <source>
        <dbReference type="SAM" id="Phobius"/>
    </source>
</evidence>
<feature type="transmembrane region" description="Helical" evidence="1">
    <location>
        <begin position="6"/>
        <end position="26"/>
    </location>
</feature>
<dbReference type="AlphaFoldDB" id="V6J0U2"/>
<feature type="transmembrane region" description="Helical" evidence="1">
    <location>
        <begin position="94"/>
        <end position="113"/>
    </location>
</feature>
<feature type="transmembrane region" description="Helical" evidence="1">
    <location>
        <begin position="156"/>
        <end position="174"/>
    </location>
</feature>
<feature type="domain" description="VanZ-like" evidence="2">
    <location>
        <begin position="46"/>
        <end position="174"/>
    </location>
</feature>
<evidence type="ECO:0000259" key="2">
    <source>
        <dbReference type="Pfam" id="PF04892"/>
    </source>
</evidence>
<name>V6J0U2_9BACL</name>
<dbReference type="RefSeq" id="WP_023511689.1">
    <property type="nucleotide sequence ID" value="NZ_AWTC01000025.1"/>
</dbReference>
<keyword evidence="4" id="KW-1185">Reference proteome</keyword>
<evidence type="ECO:0000313" key="3">
    <source>
        <dbReference type="EMBL" id="EST10379.1"/>
    </source>
</evidence>
<reference evidence="3 4" key="1">
    <citation type="journal article" date="2013" name="Genome Announc.">
        <title>Genome Sequence of Sporolactobacillus laevolacticus DSM442, an Efficient Polymer-Grade D-Lactate Producer from Agricultural Waste Cottonseed as a Nitrogen Source.</title>
        <authorList>
            <person name="Wang H."/>
            <person name="Wang L."/>
            <person name="Ju J."/>
            <person name="Yu B."/>
            <person name="Ma Y."/>
        </authorList>
    </citation>
    <scope>NUCLEOTIDE SEQUENCE [LARGE SCALE GENOMIC DNA]</scope>
    <source>
        <strain evidence="3 4">DSM 442</strain>
    </source>
</reference>
<proteinExistence type="predicted"/>
<keyword evidence="1" id="KW-1133">Transmembrane helix</keyword>
<feature type="transmembrane region" description="Helical" evidence="1">
    <location>
        <begin position="38"/>
        <end position="57"/>
    </location>
</feature>
<accession>V6J0U2</accession>
<gene>
    <name evidence="3" type="ORF">P343_17505</name>
</gene>
<keyword evidence="1" id="KW-0472">Membrane</keyword>
<dbReference type="Pfam" id="PF04892">
    <property type="entry name" value="VanZ"/>
    <property type="match status" value="1"/>
</dbReference>
<comment type="caution">
    <text evidence="3">The sequence shown here is derived from an EMBL/GenBank/DDBJ whole genome shotgun (WGS) entry which is preliminary data.</text>
</comment>
<sequence length="191" mass="21932">MSHVLNPTIFEFFLAYSVLLSTSLLWEKYVRRTLTYNRGVYLSLLIGYLLITLLLTVQPMSVAERSLISPGGTLVNFHPFRNIMMQTQSGQGHWILMWSIFLPMPFMFFVGFAARGRMSLTGLITIGVAASFLIECGLFLMNNIPQFPKHLFDVDALILNAFGVVIGAFLFYWMQKMQWMKDYISETMSTR</sequence>
<dbReference type="PANTHER" id="PTHR36834">
    <property type="entry name" value="MEMBRANE PROTEIN-RELATED"/>
    <property type="match status" value="1"/>
</dbReference>
<dbReference type="InterPro" id="IPR053150">
    <property type="entry name" value="Teicoplanin_resist-assoc"/>
</dbReference>
<dbReference type="PANTHER" id="PTHR36834:SF1">
    <property type="entry name" value="INTEGRAL MEMBRANE PROTEIN"/>
    <property type="match status" value="1"/>
</dbReference>
<dbReference type="PATRIC" id="fig|1395513.3.peg.3552"/>
<dbReference type="EMBL" id="AWTC01000025">
    <property type="protein sequence ID" value="EST10379.1"/>
    <property type="molecule type" value="Genomic_DNA"/>
</dbReference>
<evidence type="ECO:0000313" key="4">
    <source>
        <dbReference type="Proteomes" id="UP000018296"/>
    </source>
</evidence>
<protein>
    <recommendedName>
        <fullName evidence="2">VanZ-like domain-containing protein</fullName>
    </recommendedName>
</protein>
<dbReference type="STRING" id="1395513.P343_17505"/>